<protein>
    <submittedName>
        <fullName evidence="8">Cytochrome c biogenesis protein CcsA</fullName>
    </submittedName>
</protein>
<evidence type="ECO:0000313" key="9">
    <source>
        <dbReference type="Proteomes" id="UP000317093"/>
    </source>
</evidence>
<feature type="transmembrane region" description="Helical" evidence="6">
    <location>
        <begin position="239"/>
        <end position="260"/>
    </location>
</feature>
<feature type="transmembrane region" description="Helical" evidence="6">
    <location>
        <begin position="69"/>
        <end position="88"/>
    </location>
</feature>
<dbReference type="EMBL" id="CP036279">
    <property type="protein sequence ID" value="QDU60988.1"/>
    <property type="molecule type" value="Genomic_DNA"/>
</dbReference>
<evidence type="ECO:0000256" key="5">
    <source>
        <dbReference type="ARBA" id="ARBA00023136"/>
    </source>
</evidence>
<dbReference type="PANTHER" id="PTHR30071">
    <property type="entry name" value="HEME EXPORTER PROTEIN C"/>
    <property type="match status" value="1"/>
</dbReference>
<dbReference type="GO" id="GO:0020037">
    <property type="term" value="F:heme binding"/>
    <property type="evidence" value="ECO:0007669"/>
    <property type="project" value="InterPro"/>
</dbReference>
<keyword evidence="9" id="KW-1185">Reference proteome</keyword>
<dbReference type="RefSeq" id="WP_145257639.1">
    <property type="nucleotide sequence ID" value="NZ_CP036279.1"/>
</dbReference>
<feature type="transmembrane region" description="Helical" evidence="6">
    <location>
        <begin position="133"/>
        <end position="155"/>
    </location>
</feature>
<dbReference type="OrthoDB" id="257620at2"/>
<evidence type="ECO:0000256" key="1">
    <source>
        <dbReference type="ARBA" id="ARBA00004141"/>
    </source>
</evidence>
<feature type="transmembrane region" description="Helical" evidence="6">
    <location>
        <begin position="37"/>
        <end position="57"/>
    </location>
</feature>
<dbReference type="Proteomes" id="UP000317093">
    <property type="component" value="Chromosome"/>
</dbReference>
<evidence type="ECO:0000259" key="7">
    <source>
        <dbReference type="Pfam" id="PF01578"/>
    </source>
</evidence>
<keyword evidence="3" id="KW-0201">Cytochrome c-type biogenesis</keyword>
<evidence type="ECO:0000256" key="4">
    <source>
        <dbReference type="ARBA" id="ARBA00022989"/>
    </source>
</evidence>
<feature type="transmembrane region" description="Helical" evidence="6">
    <location>
        <begin position="93"/>
        <end position="113"/>
    </location>
</feature>
<feature type="domain" description="Cytochrome c assembly protein" evidence="7">
    <location>
        <begin position="72"/>
        <end position="256"/>
    </location>
</feature>
<reference evidence="8 9" key="1">
    <citation type="submission" date="2019-02" db="EMBL/GenBank/DDBJ databases">
        <title>Deep-cultivation of Planctomycetes and their phenomic and genomic characterization uncovers novel biology.</title>
        <authorList>
            <person name="Wiegand S."/>
            <person name="Jogler M."/>
            <person name="Boedeker C."/>
            <person name="Pinto D."/>
            <person name="Vollmers J."/>
            <person name="Rivas-Marin E."/>
            <person name="Kohn T."/>
            <person name="Peeters S.H."/>
            <person name="Heuer A."/>
            <person name="Rast P."/>
            <person name="Oberbeckmann S."/>
            <person name="Bunk B."/>
            <person name="Jeske O."/>
            <person name="Meyerdierks A."/>
            <person name="Storesund J.E."/>
            <person name="Kallscheuer N."/>
            <person name="Luecker S."/>
            <person name="Lage O.M."/>
            <person name="Pohl T."/>
            <person name="Merkel B.J."/>
            <person name="Hornburger P."/>
            <person name="Mueller R.-W."/>
            <person name="Bruemmer F."/>
            <person name="Labrenz M."/>
            <person name="Spormann A.M."/>
            <person name="Op den Camp H."/>
            <person name="Overmann J."/>
            <person name="Amann R."/>
            <person name="Jetten M.S.M."/>
            <person name="Mascher T."/>
            <person name="Medema M.H."/>
            <person name="Devos D.P."/>
            <person name="Kaster A.-K."/>
            <person name="Ovreas L."/>
            <person name="Rohde M."/>
            <person name="Galperin M.Y."/>
            <person name="Jogler C."/>
        </authorList>
    </citation>
    <scope>NUCLEOTIDE SEQUENCE [LARGE SCALE GENOMIC DNA]</scope>
    <source>
        <strain evidence="8 9">Pan216</strain>
    </source>
</reference>
<sequence>MDFASRISVTCFVASYAVSLGGELVRIFRQSRWARWVATGGALAGIFAQTLYLLAIGLDWGRLPINSQFTTLITVSWLISLIYIYLLLHDRRLVAGIFILPVSIGLCLYAATLSPRGTPQQGEGNRLIGVTHGILLLVGTALVIIAFVAALMYLVKYRQLKSGRIRSSLRLPSLEKIDRMHGTVVYLAWPLLTLGIGLGLSLRQLHLLDPKVLTTILAWGVFTFLVHCRYRPENRGRKLALLTIVAFVVVLVSVLGDPIFGTGHQPLLEAAP</sequence>
<feature type="transmembrane region" description="Helical" evidence="6">
    <location>
        <begin position="184"/>
        <end position="202"/>
    </location>
</feature>
<name>A0A518B1Z1_9BACT</name>
<dbReference type="InterPro" id="IPR045062">
    <property type="entry name" value="Cyt_c_biogenesis_CcsA/CcmC"/>
</dbReference>
<accession>A0A518B1Z1</accession>
<keyword evidence="2 6" id="KW-0812">Transmembrane</keyword>
<dbReference type="GO" id="GO:0017004">
    <property type="term" value="P:cytochrome complex assembly"/>
    <property type="evidence" value="ECO:0007669"/>
    <property type="project" value="UniProtKB-KW"/>
</dbReference>
<evidence type="ECO:0000256" key="3">
    <source>
        <dbReference type="ARBA" id="ARBA00022748"/>
    </source>
</evidence>
<keyword evidence="4 6" id="KW-1133">Transmembrane helix</keyword>
<evidence type="ECO:0000256" key="2">
    <source>
        <dbReference type="ARBA" id="ARBA00022692"/>
    </source>
</evidence>
<dbReference type="GO" id="GO:0005886">
    <property type="term" value="C:plasma membrane"/>
    <property type="evidence" value="ECO:0007669"/>
    <property type="project" value="TreeGrafter"/>
</dbReference>
<dbReference type="Pfam" id="PF01578">
    <property type="entry name" value="Cytochrom_C_asm"/>
    <property type="match status" value="1"/>
</dbReference>
<evidence type="ECO:0000256" key="6">
    <source>
        <dbReference type="SAM" id="Phobius"/>
    </source>
</evidence>
<dbReference type="AlphaFoldDB" id="A0A518B1Z1"/>
<feature type="transmembrane region" description="Helical" evidence="6">
    <location>
        <begin position="208"/>
        <end position="227"/>
    </location>
</feature>
<comment type="subcellular location">
    <subcellularLocation>
        <location evidence="1">Membrane</location>
        <topology evidence="1">Multi-pass membrane protein</topology>
    </subcellularLocation>
</comment>
<organism evidence="8 9">
    <name type="scientific">Kolteria novifilia</name>
    <dbReference type="NCBI Taxonomy" id="2527975"/>
    <lineage>
        <taxon>Bacteria</taxon>
        <taxon>Pseudomonadati</taxon>
        <taxon>Planctomycetota</taxon>
        <taxon>Planctomycetia</taxon>
        <taxon>Kolteriales</taxon>
        <taxon>Kolteriaceae</taxon>
        <taxon>Kolteria</taxon>
    </lineage>
</organism>
<dbReference type="PANTHER" id="PTHR30071:SF1">
    <property type="entry name" value="CYTOCHROME B_B6 PROTEIN-RELATED"/>
    <property type="match status" value="1"/>
</dbReference>
<dbReference type="KEGG" id="knv:Pan216_18410"/>
<dbReference type="InterPro" id="IPR002541">
    <property type="entry name" value="Cyt_c_assembly"/>
</dbReference>
<evidence type="ECO:0000313" key="8">
    <source>
        <dbReference type="EMBL" id="QDU60988.1"/>
    </source>
</evidence>
<keyword evidence="5 6" id="KW-0472">Membrane</keyword>
<gene>
    <name evidence="8" type="primary">ccsA_1</name>
    <name evidence="8" type="ORF">Pan216_18410</name>
</gene>
<proteinExistence type="predicted"/>